<evidence type="ECO:0000313" key="3">
    <source>
        <dbReference type="EMBL" id="TQE98732.1"/>
    </source>
</evidence>
<evidence type="ECO:0000313" key="4">
    <source>
        <dbReference type="Proteomes" id="UP000315400"/>
    </source>
</evidence>
<organism evidence="3 4">
    <name type="scientific">Spiribacter salinus</name>
    <dbReference type="NCBI Taxonomy" id="1335746"/>
    <lineage>
        <taxon>Bacteria</taxon>
        <taxon>Pseudomonadati</taxon>
        <taxon>Pseudomonadota</taxon>
        <taxon>Gammaproteobacteria</taxon>
        <taxon>Chromatiales</taxon>
        <taxon>Ectothiorhodospiraceae</taxon>
        <taxon>Spiribacter</taxon>
    </lineage>
</organism>
<dbReference type="Pfam" id="PF01527">
    <property type="entry name" value="HTH_Tnp_1"/>
    <property type="match status" value="1"/>
</dbReference>
<proteinExistence type="inferred from homology"/>
<feature type="compositionally biased region" description="Basic and acidic residues" evidence="2">
    <location>
        <begin position="1"/>
        <end position="14"/>
    </location>
</feature>
<sequence length="111" mass="12426">MSEHESPSKKDRGRFSSKRKTQAVLRLLQGEDLDSLSRELGVTAQRLSQWRDEFLAAGEAGLKSRQPDSRDDKIRELQAKVGELTMDLEASREAVARLKEGRPLDSGRSSS</sequence>
<comment type="similarity">
    <text evidence="1">Belongs to the transposase 8 family.</text>
</comment>
<name>A0A540VPP4_9GAMM</name>
<accession>A0A540VPP4</accession>
<dbReference type="AlphaFoldDB" id="A0A540VPP4"/>
<dbReference type="Gene3D" id="1.10.10.10">
    <property type="entry name" value="Winged helix-like DNA-binding domain superfamily/Winged helix DNA-binding domain"/>
    <property type="match status" value="1"/>
</dbReference>
<dbReference type="SUPFAM" id="SSF46689">
    <property type="entry name" value="Homeodomain-like"/>
    <property type="match status" value="1"/>
</dbReference>
<gene>
    <name evidence="3" type="ORF">FKY71_12230</name>
</gene>
<dbReference type="InterPro" id="IPR009057">
    <property type="entry name" value="Homeodomain-like_sf"/>
</dbReference>
<reference evidence="3 4" key="1">
    <citation type="submission" date="2019-06" db="EMBL/GenBank/DDBJ databases">
        <title>Metagenome assembled Genome of Spiribacter salinus SL48-SHIP from the microbial mat of Salt Lake 48 (Novosibirsk region, Russia).</title>
        <authorList>
            <person name="Shipova A."/>
            <person name="Rozanov A.S."/>
            <person name="Bryanskaya A.V."/>
            <person name="Peltek S.E."/>
        </authorList>
    </citation>
    <scope>NUCLEOTIDE SEQUENCE [LARGE SCALE GENOMIC DNA]</scope>
    <source>
        <strain evidence="3">SL48-SHIP-2</strain>
    </source>
</reference>
<dbReference type="EMBL" id="VIFK01000143">
    <property type="protein sequence ID" value="TQE98732.1"/>
    <property type="molecule type" value="Genomic_DNA"/>
</dbReference>
<dbReference type="InterPro" id="IPR002514">
    <property type="entry name" value="Transposase_8"/>
</dbReference>
<evidence type="ECO:0000256" key="1">
    <source>
        <dbReference type="ARBA" id="ARBA00009964"/>
    </source>
</evidence>
<dbReference type="InterPro" id="IPR036388">
    <property type="entry name" value="WH-like_DNA-bd_sf"/>
</dbReference>
<evidence type="ECO:0000256" key="2">
    <source>
        <dbReference type="SAM" id="MobiDB-lite"/>
    </source>
</evidence>
<dbReference type="Proteomes" id="UP000315400">
    <property type="component" value="Unassembled WGS sequence"/>
</dbReference>
<feature type="region of interest" description="Disordered" evidence="2">
    <location>
        <begin position="1"/>
        <end position="21"/>
    </location>
</feature>
<comment type="caution">
    <text evidence="3">The sequence shown here is derived from an EMBL/GenBank/DDBJ whole genome shotgun (WGS) entry which is preliminary data.</text>
</comment>
<protein>
    <submittedName>
        <fullName evidence="3">Helix-turn-helix domain-containing protein</fullName>
    </submittedName>
</protein>